<comment type="catalytic activity">
    <reaction evidence="7">
        <text>ATP + H2O = ADP + phosphate + H(+)</text>
        <dbReference type="Rhea" id="RHEA:13065"/>
        <dbReference type="ChEBI" id="CHEBI:15377"/>
        <dbReference type="ChEBI" id="CHEBI:15378"/>
        <dbReference type="ChEBI" id="CHEBI:30616"/>
        <dbReference type="ChEBI" id="CHEBI:43474"/>
        <dbReference type="ChEBI" id="CHEBI:456216"/>
        <dbReference type="EC" id="5.6.2.3"/>
    </reaction>
</comment>
<dbReference type="PROSITE" id="PS51193">
    <property type="entry name" value="HELICASE_ATP_BIND_2"/>
    <property type="match status" value="1"/>
</dbReference>
<dbReference type="SMART" id="SM00487">
    <property type="entry name" value="DEXDc"/>
    <property type="match status" value="1"/>
</dbReference>
<dbReference type="InterPro" id="IPR014013">
    <property type="entry name" value="Helic_SF1/SF2_ATP-bd_DinG/Rad3"/>
</dbReference>
<evidence type="ECO:0000256" key="7">
    <source>
        <dbReference type="ARBA" id="ARBA00048954"/>
    </source>
</evidence>
<proteinExistence type="inferred from homology"/>
<feature type="region of interest" description="Disordered" evidence="8">
    <location>
        <begin position="405"/>
        <end position="601"/>
    </location>
</feature>
<dbReference type="InterPro" id="IPR027417">
    <property type="entry name" value="P-loop_NTPase"/>
</dbReference>
<dbReference type="InterPro" id="IPR014001">
    <property type="entry name" value="Helicase_ATP-bd"/>
</dbReference>
<dbReference type="PANTHER" id="PTHR11472:SF34">
    <property type="entry name" value="REGULATOR OF TELOMERE ELONGATION HELICASE 1"/>
    <property type="match status" value="1"/>
</dbReference>
<dbReference type="EC" id="5.6.2.3" evidence="6"/>
<evidence type="ECO:0000256" key="1">
    <source>
        <dbReference type="ARBA" id="ARBA00001966"/>
    </source>
</evidence>
<name>A0ABQ6HR08_9MICO</name>
<sequence>MPDLDALLDAAVGGIGGSARPGQVSMAQAVSKAISNHTHLLVQAGTGTGKSLAYLVPALQHAVDSDKPVIIATATLALQAQIVDRDLPRLAESVRALLGRKPTYALVKGRRNYVCLHKIDGGFPDDDEDSLMSVGTVDSGLGRLGAEVVRLRAWAEHTVSGDRDELVPGVSERAWRQVSVSAHECLGSKCPQVNDCFVERSRAAAGDVDIVVTNHSFMAIDSFEGRQMLPEHDVLVVDEAHELVDRVTSTVTDELSAGMISAAAKRSARLADSGALGESGDILAEVLENAPEGRITALPEMLVLALTRVRDAARAVQSELKPEKGAQEGGDAGPRQVARAAVDEVFDNAERMLEGRELDVIWLSQDPRRGPVLRVAPMSVAMLLRDKIFNQRTVVLTSATLELGGRSTRSREPSACAATAPRPGRGSTSAAPSTTRSRPSPTSRTTCRRPAATAWPTRRSTRSRRWCGPAGVGRSACSPPAGPPRRRPRRCASGSRPTAPTSRCSARVRTRSPRWCGSSPAVPRWRSSAPSPSGRAWTCPARPASSSSSTASRSRAPTTRSPAPAPRRSRGWAATASWRCPPRTPRSAWPRVQDGSSAARTTVAWWPSWTRG</sequence>
<dbReference type="Gene3D" id="3.40.50.300">
    <property type="entry name" value="P-loop containing nucleotide triphosphate hydrolases"/>
    <property type="match status" value="1"/>
</dbReference>
<reference evidence="11" key="1">
    <citation type="journal article" date="2019" name="Int. J. Syst. Evol. Microbiol.">
        <title>The Global Catalogue of Microorganisms (GCM) 10K type strain sequencing project: providing services to taxonomists for standard genome sequencing and annotation.</title>
        <authorList>
            <consortium name="The Broad Institute Genomics Platform"/>
            <consortium name="The Broad Institute Genome Sequencing Center for Infectious Disease"/>
            <person name="Wu L."/>
            <person name="Ma J."/>
        </authorList>
    </citation>
    <scope>NUCLEOTIDE SEQUENCE [LARGE SCALE GENOMIC DNA]</scope>
    <source>
        <strain evidence="11">NBRC 105830</strain>
    </source>
</reference>
<evidence type="ECO:0000256" key="2">
    <source>
        <dbReference type="ARBA" id="ARBA00022741"/>
    </source>
</evidence>
<dbReference type="PANTHER" id="PTHR11472">
    <property type="entry name" value="DNA REPAIR DEAD HELICASE RAD3/XP-D SUBFAMILY MEMBER"/>
    <property type="match status" value="1"/>
</dbReference>
<comment type="cofactor">
    <cofactor evidence="1">
        <name>[4Fe-4S] cluster</name>
        <dbReference type="ChEBI" id="CHEBI:49883"/>
    </cofactor>
</comment>
<feature type="compositionally biased region" description="Low complexity" evidence="8">
    <location>
        <begin position="427"/>
        <end position="458"/>
    </location>
</feature>
<keyword evidence="4" id="KW-0067">ATP-binding</keyword>
<keyword evidence="11" id="KW-1185">Reference proteome</keyword>
<gene>
    <name evidence="10" type="ORF">GCM10025862_21350</name>
</gene>
<evidence type="ECO:0000313" key="11">
    <source>
        <dbReference type="Proteomes" id="UP001157109"/>
    </source>
</evidence>
<evidence type="ECO:0000256" key="4">
    <source>
        <dbReference type="ARBA" id="ARBA00022840"/>
    </source>
</evidence>
<evidence type="ECO:0000256" key="3">
    <source>
        <dbReference type="ARBA" id="ARBA00022801"/>
    </source>
</evidence>
<dbReference type="EMBL" id="BSUJ01000001">
    <property type="protein sequence ID" value="GMA20114.1"/>
    <property type="molecule type" value="Genomic_DNA"/>
</dbReference>
<organism evidence="10 11">
    <name type="scientific">Arsenicicoccus piscis</name>
    <dbReference type="NCBI Taxonomy" id="673954"/>
    <lineage>
        <taxon>Bacteria</taxon>
        <taxon>Bacillati</taxon>
        <taxon>Actinomycetota</taxon>
        <taxon>Actinomycetes</taxon>
        <taxon>Micrococcales</taxon>
        <taxon>Intrasporangiaceae</taxon>
        <taxon>Arsenicicoccus</taxon>
    </lineage>
</organism>
<feature type="domain" description="Helicase ATP-binding" evidence="9">
    <location>
        <begin position="9"/>
        <end position="297"/>
    </location>
</feature>
<evidence type="ECO:0000256" key="5">
    <source>
        <dbReference type="ARBA" id="ARBA00038058"/>
    </source>
</evidence>
<comment type="similarity">
    <text evidence="5">Belongs to the helicase family. DinG subfamily.</text>
</comment>
<dbReference type="InterPro" id="IPR045028">
    <property type="entry name" value="DinG/Rad3-like"/>
</dbReference>
<evidence type="ECO:0000313" key="10">
    <source>
        <dbReference type="EMBL" id="GMA20114.1"/>
    </source>
</evidence>
<keyword evidence="3" id="KW-0378">Hydrolase</keyword>
<dbReference type="SUPFAM" id="SSF52540">
    <property type="entry name" value="P-loop containing nucleoside triphosphate hydrolases"/>
    <property type="match status" value="1"/>
</dbReference>
<dbReference type="Proteomes" id="UP001157109">
    <property type="component" value="Unassembled WGS sequence"/>
</dbReference>
<keyword evidence="2" id="KW-0547">Nucleotide-binding</keyword>
<feature type="compositionally biased region" description="Low complexity" evidence="8">
    <location>
        <begin position="540"/>
        <end position="562"/>
    </location>
</feature>
<accession>A0ABQ6HR08</accession>
<evidence type="ECO:0000259" key="9">
    <source>
        <dbReference type="PROSITE" id="PS51193"/>
    </source>
</evidence>
<dbReference type="InterPro" id="IPR011545">
    <property type="entry name" value="DEAD/DEAH_box_helicase_dom"/>
</dbReference>
<evidence type="ECO:0000256" key="8">
    <source>
        <dbReference type="SAM" id="MobiDB-lite"/>
    </source>
</evidence>
<protein>
    <recommendedName>
        <fullName evidence="6">DNA 5'-3' helicase</fullName>
        <ecNumber evidence="6">5.6.2.3</ecNumber>
    </recommendedName>
</protein>
<comment type="caution">
    <text evidence="10">The sequence shown here is derived from an EMBL/GenBank/DDBJ whole genome shotgun (WGS) entry which is preliminary data.</text>
</comment>
<dbReference type="Pfam" id="PF00270">
    <property type="entry name" value="DEAD"/>
    <property type="match status" value="1"/>
</dbReference>
<evidence type="ECO:0000256" key="6">
    <source>
        <dbReference type="ARBA" id="ARBA00044969"/>
    </source>
</evidence>